<dbReference type="Gene3D" id="2.10.70.40">
    <property type="entry name" value="peptidoglycan hydrolase"/>
    <property type="match status" value="1"/>
</dbReference>
<dbReference type="PRINTS" id="PR01002">
    <property type="entry name" value="FLGFLGJ"/>
</dbReference>
<dbReference type="EMBL" id="JAXCLA010000008">
    <property type="protein sequence ID" value="MDY0747425.1"/>
    <property type="molecule type" value="Genomic_DNA"/>
</dbReference>
<name>A0ABU5DM92_9BURK</name>
<keyword evidence="1" id="KW-0378">Hydrolase</keyword>
<evidence type="ECO:0000259" key="2">
    <source>
        <dbReference type="SMART" id="SM00047"/>
    </source>
</evidence>
<sequence length="213" mass="21984">MLNSDFGFLPLNKQPGTTTGPAANGSTSGLYRELHAEVTSFIENGSGTGFAAPAPHAAPAADAGTPDADQQAFLDRIAPLAREAGARLGVSPDLISAQAALETGWGKSTAGGNLFGIKATGGWRGDVAQATTTEYEQGEAVQRSEAFRAYPDAASSFRDFTALMMSNPRYQGVLHSGDNAAAYAQGLQRGGYATDPAYADKLARVAARIQGGK</sequence>
<comment type="caution">
    <text evidence="3">The sequence shown here is derived from an EMBL/GenBank/DDBJ whole genome shotgun (WGS) entry which is preliminary data.</text>
</comment>
<proteinExistence type="predicted"/>
<dbReference type="InterPro" id="IPR051056">
    <property type="entry name" value="Glycosyl_Hydrolase_73"/>
</dbReference>
<keyword evidence="4" id="KW-1185">Reference proteome</keyword>
<gene>
    <name evidence="3" type="ORF">SNE35_23175</name>
</gene>
<evidence type="ECO:0000313" key="3">
    <source>
        <dbReference type="EMBL" id="MDY0747425.1"/>
    </source>
</evidence>
<dbReference type="RefSeq" id="WP_320425395.1">
    <property type="nucleotide sequence ID" value="NZ_JAXCLA010000008.1"/>
</dbReference>
<organism evidence="3 4">
    <name type="scientific">Roseateles agri</name>
    <dbReference type="NCBI Taxonomy" id="3098619"/>
    <lineage>
        <taxon>Bacteria</taxon>
        <taxon>Pseudomonadati</taxon>
        <taxon>Pseudomonadota</taxon>
        <taxon>Betaproteobacteria</taxon>
        <taxon>Burkholderiales</taxon>
        <taxon>Sphaerotilaceae</taxon>
        <taxon>Roseateles</taxon>
    </lineage>
</organism>
<dbReference type="InterPro" id="IPR023346">
    <property type="entry name" value="Lysozyme-like_dom_sf"/>
</dbReference>
<evidence type="ECO:0000313" key="4">
    <source>
        <dbReference type="Proteomes" id="UP001285263"/>
    </source>
</evidence>
<dbReference type="PANTHER" id="PTHR33308:SF9">
    <property type="entry name" value="PEPTIDOGLYCAN HYDROLASE FLGJ"/>
    <property type="match status" value="1"/>
</dbReference>
<dbReference type="Gene3D" id="1.10.530.10">
    <property type="match status" value="1"/>
</dbReference>
<dbReference type="SMART" id="SM00047">
    <property type="entry name" value="LYZ2"/>
    <property type="match status" value="1"/>
</dbReference>
<accession>A0ABU5DM92</accession>
<reference evidence="3 4" key="1">
    <citation type="submission" date="2023-11" db="EMBL/GenBank/DDBJ databases">
        <title>Paucibacter sp. nov., isolated from fresh soil in Korea.</title>
        <authorList>
            <person name="Le N.T.T."/>
        </authorList>
    </citation>
    <scope>NUCLEOTIDE SEQUENCE [LARGE SCALE GENOMIC DNA]</scope>
    <source>
        <strain evidence="3 4">R3-3</strain>
    </source>
</reference>
<dbReference type="InterPro" id="IPR002901">
    <property type="entry name" value="MGlyc_endo_b_GlcNAc-like_dom"/>
</dbReference>
<dbReference type="PANTHER" id="PTHR33308">
    <property type="entry name" value="PEPTIDOGLYCAN HYDROLASE FLGJ"/>
    <property type="match status" value="1"/>
</dbReference>
<feature type="domain" description="Mannosyl-glycoprotein endo-beta-N-acetylglucosamidase-like" evidence="2">
    <location>
        <begin position="62"/>
        <end position="210"/>
    </location>
</feature>
<dbReference type="Pfam" id="PF01832">
    <property type="entry name" value="Glucosaminidase"/>
    <property type="match status" value="1"/>
</dbReference>
<evidence type="ECO:0000256" key="1">
    <source>
        <dbReference type="ARBA" id="ARBA00022801"/>
    </source>
</evidence>
<dbReference type="SUPFAM" id="SSF53955">
    <property type="entry name" value="Lysozyme-like"/>
    <property type="match status" value="1"/>
</dbReference>
<protein>
    <submittedName>
        <fullName evidence="3">Glucosaminidase domain-containing protein</fullName>
    </submittedName>
</protein>
<dbReference type="Proteomes" id="UP001285263">
    <property type="component" value="Unassembled WGS sequence"/>
</dbReference>